<dbReference type="InterPro" id="IPR015590">
    <property type="entry name" value="Aldehyde_DH_dom"/>
</dbReference>
<dbReference type="PROSITE" id="PS00687">
    <property type="entry name" value="ALDEHYDE_DEHYDR_GLU"/>
    <property type="match status" value="1"/>
</dbReference>
<dbReference type="PROSITE" id="PS00070">
    <property type="entry name" value="ALDEHYDE_DEHYDR_CYS"/>
    <property type="match status" value="1"/>
</dbReference>
<comment type="catalytic activity">
    <reaction evidence="5">
        <text>L-glutamate 5-semialdehyde + NAD(+) + H2O = L-glutamate + NADH + 2 H(+)</text>
        <dbReference type="Rhea" id="RHEA:30235"/>
        <dbReference type="ChEBI" id="CHEBI:15377"/>
        <dbReference type="ChEBI" id="CHEBI:15378"/>
        <dbReference type="ChEBI" id="CHEBI:29985"/>
        <dbReference type="ChEBI" id="CHEBI:57540"/>
        <dbReference type="ChEBI" id="CHEBI:57945"/>
        <dbReference type="ChEBI" id="CHEBI:58066"/>
        <dbReference type="EC" id="1.2.1.88"/>
    </reaction>
</comment>
<dbReference type="InterPro" id="IPR016160">
    <property type="entry name" value="Ald_DH_CS_CYS"/>
</dbReference>
<dbReference type="GO" id="GO:0003842">
    <property type="term" value="F:L-glutamate gamma-semialdehyde dehydrogenase activity"/>
    <property type="evidence" value="ECO:0007669"/>
    <property type="project" value="UniProtKB-EC"/>
</dbReference>
<dbReference type="STRING" id="35752.SAMN05421541_108424"/>
<dbReference type="OrthoDB" id="9812625at2"/>
<dbReference type="Proteomes" id="UP000199645">
    <property type="component" value="Unassembled WGS sequence"/>
</dbReference>
<evidence type="ECO:0000256" key="7">
    <source>
        <dbReference type="PROSITE-ProRule" id="PRU10007"/>
    </source>
</evidence>
<feature type="domain" description="Proline dehydrogenase" evidence="10">
    <location>
        <begin position="123"/>
        <end position="412"/>
    </location>
</feature>
<dbReference type="InterPro" id="IPR025703">
    <property type="entry name" value="Bifunct_PutA"/>
</dbReference>
<feature type="active site" evidence="6 7">
    <location>
        <position position="697"/>
    </location>
</feature>
<evidence type="ECO:0000259" key="10">
    <source>
        <dbReference type="Pfam" id="PF01619"/>
    </source>
</evidence>
<feature type="domain" description="Aldehyde dehydrogenase" evidence="9">
    <location>
        <begin position="500"/>
        <end position="914"/>
    </location>
</feature>
<proteinExistence type="inferred from homology"/>
<accession>A0A1I2HNU1</accession>
<dbReference type="PANTHER" id="PTHR42862:SF1">
    <property type="entry name" value="DELTA-1-PYRROLINE-5-CARBOXYLATE DEHYDROGENASE 2, ISOFORM A-RELATED"/>
    <property type="match status" value="1"/>
</dbReference>
<dbReference type="Gene3D" id="3.40.309.10">
    <property type="entry name" value="Aldehyde Dehydrogenase, Chain A, domain 2"/>
    <property type="match status" value="1"/>
</dbReference>
<dbReference type="InterPro" id="IPR029041">
    <property type="entry name" value="FAD-linked_oxidoreductase-like"/>
</dbReference>
<sequence length="1122" mass="119493">MSEIAEETIALVRRWLREAASIPVGGSAAQLAGVLRDPGGLAFTVGFVDGVIRPEDLRVSARNLSDLSRNIPTFLPGHLRLAVRAGGVLAPLVPGVVVPVARRALRHMVGHLIVDASDRRLGKAIKRIKKRNVRLNVNLLGEAVLGKGEATHRLQSTEKLLARPDVDYVSIKVSSAVAPHNPWAFDEAVEEIAGKLLPLFTLAAEQRKFVNLDMEEYKDLDLTIAVFTRLLDRPELLGLEAGIVLQAYLPDALSAMMRLQVWSASRRERGGAGIKVRLVKGANLPMERVEAELHGWPVATCDSKQATDTNYKRVLDYALHPDRIGNVRLGVAGHNLFDVAYAWILAGRRGVREGIEFEMLLGMAEGQAEAVRREVGGLLLYTPVVRPEQFDVAIAYLIRRLEEGASQDNFMSAVFELHSDSALFQREQDRFLASLADLDAEVPQPHRVADRFAAVPRSAPGSFVSTPDTDPAVAVNRARVRDVLSRVESSALGVDVPRISDREHLDEALEKAAAASWGAADRRAVLHAVGDALEEHRYTLLEVMAAEAGKTVDQADPEVSEAIDFAHYYAERAFELAQTDGAAPVPARLTLVTPPWNFPVAIPAGSVLAALAAGSSVVLKPAGPAERCGTVLAGILRDALSAAGADPDLVTLLQVDEGSLGRELIAHPLVDRVILTGAYETAELFRSFRPDLPLLAETSGKNAIIVTPSADLDLAVKDVVASAFGHAGQKCSAASLVVLVGSVARSQRFRTQLLDAVSSLEVGYPADARTKMGPLVEPAAGKLLDGLTALGPGETWLLEPRKLDDSGKLWSPGVRDGVARGSAYHRTEYFGPILGIMTADSLDTAIDIVNEVDYGLTSGLHSLDEDEIRTWLDRVQAGNLYVNRGITGAIVQRQPFGGWKRSAVGPGTKAGGPNYLVGLTGWAPRPSAATTEITHPGVRSLLAAVKPADGQPLVDADALAAVERAARSDAAFDFQTPSDVTGLAVERNVFRYLPTPVTVRLASGGSVADLVRVLAAGLLTGAEMRVSSAVPLPDALAAHCPGLTVEDDTTFAAGLTAGRVRLIGGDASALAAATGGRPDLAVWSGPVTEAGRVELLPFLREQAISITAHRFGNPLPLAEAVL</sequence>
<evidence type="ECO:0000256" key="4">
    <source>
        <dbReference type="ARBA" id="ARBA00023027"/>
    </source>
</evidence>
<evidence type="ECO:0000256" key="3">
    <source>
        <dbReference type="ARBA" id="ARBA00023002"/>
    </source>
</evidence>
<dbReference type="InterPro" id="IPR016161">
    <property type="entry name" value="Ald_DH/histidinol_DH"/>
</dbReference>
<protein>
    <recommendedName>
        <fullName evidence="2">L-glutamate gamma-semialdehyde dehydrogenase</fullName>
        <ecNumber evidence="2">1.2.1.88</ecNumber>
    </recommendedName>
</protein>
<dbReference type="EC" id="1.2.1.88" evidence="2"/>
<dbReference type="InterPro" id="IPR016162">
    <property type="entry name" value="Ald_DH_N"/>
</dbReference>
<dbReference type="PIRSF" id="PIRSF000197">
    <property type="entry name" value="Bifunct_PutA"/>
    <property type="match status" value="1"/>
</dbReference>
<comment type="pathway">
    <text evidence="1">Amino-acid degradation; L-proline degradation into L-glutamate; L-glutamate from L-proline: step 2/2.</text>
</comment>
<keyword evidence="12" id="KW-1185">Reference proteome</keyword>
<dbReference type="PANTHER" id="PTHR42862">
    <property type="entry name" value="DELTA-1-PYRROLINE-5-CARBOXYLATE DEHYDROGENASE 1, ISOFORM A-RELATED"/>
    <property type="match status" value="1"/>
</dbReference>
<dbReference type="InterPro" id="IPR050485">
    <property type="entry name" value="Proline_metab_enzyme"/>
</dbReference>
<evidence type="ECO:0000256" key="5">
    <source>
        <dbReference type="ARBA" id="ARBA00048142"/>
    </source>
</evidence>
<keyword evidence="3 8" id="KW-0560">Oxidoreductase</keyword>
<dbReference type="Gene3D" id="3.40.605.10">
    <property type="entry name" value="Aldehyde Dehydrogenase, Chain A, domain 1"/>
    <property type="match status" value="1"/>
</dbReference>
<dbReference type="SUPFAM" id="SSF51730">
    <property type="entry name" value="FAD-linked oxidoreductase"/>
    <property type="match status" value="1"/>
</dbReference>
<dbReference type="InterPro" id="IPR016163">
    <property type="entry name" value="Ald_DH_C"/>
</dbReference>
<dbReference type="Pfam" id="PF01619">
    <property type="entry name" value="Pro_dh"/>
    <property type="match status" value="1"/>
</dbReference>
<evidence type="ECO:0000256" key="2">
    <source>
        <dbReference type="ARBA" id="ARBA00012884"/>
    </source>
</evidence>
<dbReference type="GO" id="GO:0010133">
    <property type="term" value="P:L-proline catabolic process to L-glutamate"/>
    <property type="evidence" value="ECO:0007669"/>
    <property type="project" value="InterPro"/>
</dbReference>
<dbReference type="Gene3D" id="3.20.20.220">
    <property type="match status" value="1"/>
</dbReference>
<evidence type="ECO:0000259" key="9">
    <source>
        <dbReference type="Pfam" id="PF00171"/>
    </source>
</evidence>
<evidence type="ECO:0000256" key="6">
    <source>
        <dbReference type="PIRSR" id="PIRSR000197-1"/>
    </source>
</evidence>
<dbReference type="GO" id="GO:0004657">
    <property type="term" value="F:proline dehydrogenase activity"/>
    <property type="evidence" value="ECO:0007669"/>
    <property type="project" value="InterPro"/>
</dbReference>
<dbReference type="RefSeq" id="WP_093617407.1">
    <property type="nucleotide sequence ID" value="NZ_BOMT01000001.1"/>
</dbReference>
<feature type="active site" evidence="6">
    <location>
        <position position="731"/>
    </location>
</feature>
<dbReference type="Pfam" id="PF00171">
    <property type="entry name" value="Aldedh"/>
    <property type="match status" value="1"/>
</dbReference>
<organism evidence="11 12">
    <name type="scientific">Actinoplanes philippinensis</name>
    <dbReference type="NCBI Taxonomy" id="35752"/>
    <lineage>
        <taxon>Bacteria</taxon>
        <taxon>Bacillati</taxon>
        <taxon>Actinomycetota</taxon>
        <taxon>Actinomycetes</taxon>
        <taxon>Micromonosporales</taxon>
        <taxon>Micromonosporaceae</taxon>
        <taxon>Actinoplanes</taxon>
    </lineage>
</organism>
<evidence type="ECO:0000313" key="12">
    <source>
        <dbReference type="Proteomes" id="UP000199645"/>
    </source>
</evidence>
<evidence type="ECO:0000256" key="8">
    <source>
        <dbReference type="RuleBase" id="RU003345"/>
    </source>
</evidence>
<comment type="similarity">
    <text evidence="8">Belongs to the aldehyde dehydrogenase family.</text>
</comment>
<evidence type="ECO:0000256" key="1">
    <source>
        <dbReference type="ARBA" id="ARBA00004786"/>
    </source>
</evidence>
<dbReference type="SUPFAM" id="SSF53720">
    <property type="entry name" value="ALDH-like"/>
    <property type="match status" value="1"/>
</dbReference>
<evidence type="ECO:0000313" key="11">
    <source>
        <dbReference type="EMBL" id="SFF31814.1"/>
    </source>
</evidence>
<dbReference type="GO" id="GO:0009898">
    <property type="term" value="C:cytoplasmic side of plasma membrane"/>
    <property type="evidence" value="ECO:0007669"/>
    <property type="project" value="TreeGrafter"/>
</dbReference>
<dbReference type="FunFam" id="3.40.309.10:FF:000005">
    <property type="entry name" value="1-pyrroline-5-carboxylate dehydrogenase 1"/>
    <property type="match status" value="1"/>
</dbReference>
<gene>
    <name evidence="11" type="ORF">SAMN05421541_108424</name>
</gene>
<dbReference type="InterPro" id="IPR029510">
    <property type="entry name" value="Ald_DH_CS_GLU"/>
</dbReference>
<dbReference type="InterPro" id="IPR002872">
    <property type="entry name" value="Proline_DH_dom"/>
</dbReference>
<dbReference type="AlphaFoldDB" id="A0A1I2HNU1"/>
<dbReference type="GO" id="GO:0003700">
    <property type="term" value="F:DNA-binding transcription factor activity"/>
    <property type="evidence" value="ECO:0007669"/>
    <property type="project" value="InterPro"/>
</dbReference>
<keyword evidence="4" id="KW-0520">NAD</keyword>
<reference evidence="11 12" key="1">
    <citation type="submission" date="2016-10" db="EMBL/GenBank/DDBJ databases">
        <authorList>
            <person name="de Groot N.N."/>
        </authorList>
    </citation>
    <scope>NUCLEOTIDE SEQUENCE [LARGE SCALE GENOMIC DNA]</scope>
    <source>
        <strain evidence="11 12">DSM 43019</strain>
    </source>
</reference>
<dbReference type="EMBL" id="FONV01000008">
    <property type="protein sequence ID" value="SFF31814.1"/>
    <property type="molecule type" value="Genomic_DNA"/>
</dbReference>
<name>A0A1I2HNU1_9ACTN</name>